<keyword evidence="2" id="KW-0732">Signal</keyword>
<evidence type="ECO:0000256" key="1">
    <source>
        <dbReference type="SAM" id="MobiDB-lite"/>
    </source>
</evidence>
<dbReference type="EnsemblMetazoa" id="AMIN007545-RA">
    <property type="protein sequence ID" value="AMIN007545-PA"/>
    <property type="gene ID" value="AMIN007545"/>
</dbReference>
<evidence type="ECO:0000256" key="2">
    <source>
        <dbReference type="SAM" id="SignalP"/>
    </source>
</evidence>
<dbReference type="Proteomes" id="UP000075920">
    <property type="component" value="Unassembled WGS sequence"/>
</dbReference>
<evidence type="ECO:0000313" key="4">
    <source>
        <dbReference type="Proteomes" id="UP000075920"/>
    </source>
</evidence>
<feature type="region of interest" description="Disordered" evidence="1">
    <location>
        <begin position="103"/>
        <end position="128"/>
    </location>
</feature>
<sequence length="354" mass="41367">MYYTRIKVFWYFVVIVCFLEGINCVDRENVLPGSRIGVGESGVGRVSGREINSNVAPPTGQTFVNAPPPIITPRKDGKIRKTKGQTIILTLKKVPKTVLLREVRRPKPRVKRPTVHQRRGKPFQQQPTNGALLKQQHLQQETVRQLQAQQQRFLENQAQQQRILAQNALQQQFHESQSFSIDQRVRNDQQAQQESLRQQAFLDAVAEQERKSYLQKKRLEQKRRRRFPDGLSDQQRLRNQKIMNEKQRELALRQVLVNDQQSLLTQQQSNFPNQQLLSGSASQQLNWIYQPQALEGGVVQQQFVEQGRVPFQMVQQQPFLMQQRPQSLQKNPKPRKQQQRLGRKVVLLKIRQRS</sequence>
<dbReference type="AlphaFoldDB" id="A0A182WB17"/>
<keyword evidence="4" id="KW-1185">Reference proteome</keyword>
<evidence type="ECO:0000313" key="3">
    <source>
        <dbReference type="EnsemblMetazoa" id="AMIN007545-PA"/>
    </source>
</evidence>
<proteinExistence type="predicted"/>
<feature type="signal peptide" evidence="2">
    <location>
        <begin position="1"/>
        <end position="24"/>
    </location>
</feature>
<accession>A0A182WB17</accession>
<dbReference type="VEuPathDB" id="VectorBase:AMIN007545"/>
<protein>
    <submittedName>
        <fullName evidence="3">Uncharacterized protein</fullName>
    </submittedName>
</protein>
<name>A0A182WB17_9DIPT</name>
<feature type="compositionally biased region" description="Basic residues" evidence="1">
    <location>
        <begin position="106"/>
        <end position="121"/>
    </location>
</feature>
<reference evidence="3" key="2">
    <citation type="submission" date="2020-05" db="UniProtKB">
        <authorList>
            <consortium name="EnsemblMetazoa"/>
        </authorList>
    </citation>
    <scope>IDENTIFICATION</scope>
    <source>
        <strain evidence="3">MINIMUS1</strain>
    </source>
</reference>
<organism evidence="3 4">
    <name type="scientific">Anopheles minimus</name>
    <dbReference type="NCBI Taxonomy" id="112268"/>
    <lineage>
        <taxon>Eukaryota</taxon>
        <taxon>Metazoa</taxon>
        <taxon>Ecdysozoa</taxon>
        <taxon>Arthropoda</taxon>
        <taxon>Hexapoda</taxon>
        <taxon>Insecta</taxon>
        <taxon>Pterygota</taxon>
        <taxon>Neoptera</taxon>
        <taxon>Endopterygota</taxon>
        <taxon>Diptera</taxon>
        <taxon>Nematocera</taxon>
        <taxon>Culicoidea</taxon>
        <taxon>Culicidae</taxon>
        <taxon>Anophelinae</taxon>
        <taxon>Anopheles</taxon>
    </lineage>
</organism>
<reference evidence="4" key="1">
    <citation type="submission" date="2013-03" db="EMBL/GenBank/DDBJ databases">
        <title>The Genome Sequence of Anopheles minimus MINIMUS1.</title>
        <authorList>
            <consortium name="The Broad Institute Genomics Platform"/>
            <person name="Neafsey D.E."/>
            <person name="Walton C."/>
            <person name="Walker B."/>
            <person name="Young S.K."/>
            <person name="Zeng Q."/>
            <person name="Gargeya S."/>
            <person name="Fitzgerald M."/>
            <person name="Haas B."/>
            <person name="Abouelleil A."/>
            <person name="Allen A.W."/>
            <person name="Alvarado L."/>
            <person name="Arachchi H.M."/>
            <person name="Berlin A.M."/>
            <person name="Chapman S.B."/>
            <person name="Gainer-Dewar J."/>
            <person name="Goldberg J."/>
            <person name="Griggs A."/>
            <person name="Gujja S."/>
            <person name="Hansen M."/>
            <person name="Howarth C."/>
            <person name="Imamovic A."/>
            <person name="Ireland A."/>
            <person name="Larimer J."/>
            <person name="McCowan C."/>
            <person name="Murphy C."/>
            <person name="Pearson M."/>
            <person name="Poon T.W."/>
            <person name="Priest M."/>
            <person name="Roberts A."/>
            <person name="Saif S."/>
            <person name="Shea T."/>
            <person name="Sisk P."/>
            <person name="Sykes S."/>
            <person name="Wortman J."/>
            <person name="Nusbaum C."/>
            <person name="Birren B."/>
        </authorList>
    </citation>
    <scope>NUCLEOTIDE SEQUENCE [LARGE SCALE GENOMIC DNA]</scope>
    <source>
        <strain evidence="4">MINIMUS1</strain>
    </source>
</reference>
<feature type="chain" id="PRO_5008141017" evidence="2">
    <location>
        <begin position="25"/>
        <end position="354"/>
    </location>
</feature>